<dbReference type="InterPro" id="IPR023214">
    <property type="entry name" value="HAD_sf"/>
</dbReference>
<dbReference type="InterPro" id="IPR005519">
    <property type="entry name" value="Acid_phosphat_B-like"/>
</dbReference>
<dbReference type="Proteomes" id="UP000265926">
    <property type="component" value="Unassembled WGS sequence"/>
</dbReference>
<dbReference type="PIRSF" id="PIRSF019271">
    <property type="entry name" value="Acid_Ptase_C"/>
    <property type="match status" value="1"/>
</dbReference>
<dbReference type="Pfam" id="PF03767">
    <property type="entry name" value="Acid_phosphat_B"/>
    <property type="match status" value="1"/>
</dbReference>
<comment type="caution">
    <text evidence="2">The sequence shown here is derived from an EMBL/GenBank/DDBJ whole genome shotgun (WGS) entry which is preliminary data.</text>
</comment>
<dbReference type="NCBIfam" id="TIGR01533">
    <property type="entry name" value="lipo_e_P4"/>
    <property type="match status" value="1"/>
</dbReference>
<keyword evidence="1" id="KW-0732">Signal</keyword>
<proteinExistence type="predicted"/>
<name>A0A399T9E4_9BACT</name>
<dbReference type="PANTHER" id="PTHR31284">
    <property type="entry name" value="ACID PHOSPHATASE-LIKE PROTEIN"/>
    <property type="match status" value="1"/>
</dbReference>
<dbReference type="PROSITE" id="PS51257">
    <property type="entry name" value="PROKAR_LIPOPROTEIN"/>
    <property type="match status" value="1"/>
</dbReference>
<keyword evidence="3" id="KW-1185">Reference proteome</keyword>
<dbReference type="InterPro" id="IPR006423">
    <property type="entry name" value="Lipo_e_P4"/>
</dbReference>
<sequence>MKISIINIFIIIFLLGCVACKHQAQPLSELQLQPTGQAWGALYQQQAAEYKALCYQAYNIARLRLDEKLQNDSGRQLVIVTDIDETVLDNSPYFINLAREGKVYSDSTWVEWTAEIKCDTIPGASHFLKYADKKGVTIYYISNRLEVELLPTIKNLEKWGFPYADKEHVFLMNLKDNSKESRRLSIGEDCEVVLYLGDKMGDFSSYFDHLDRTEMTERTKNRASSFGDKFIVLPNNMYGDWDDVLSKN</sequence>
<organism evidence="2 3">
    <name type="scientific">Maribellus luteus</name>
    <dbReference type="NCBI Taxonomy" id="2305463"/>
    <lineage>
        <taxon>Bacteria</taxon>
        <taxon>Pseudomonadati</taxon>
        <taxon>Bacteroidota</taxon>
        <taxon>Bacteroidia</taxon>
        <taxon>Marinilabiliales</taxon>
        <taxon>Prolixibacteraceae</taxon>
        <taxon>Maribellus</taxon>
    </lineage>
</organism>
<dbReference type="SFLD" id="SFLDG01125">
    <property type="entry name" value="C1.1:_Acid_Phosphatase_Like"/>
    <property type="match status" value="1"/>
</dbReference>
<dbReference type="SFLD" id="SFLDS00003">
    <property type="entry name" value="Haloacid_Dehalogenase"/>
    <property type="match status" value="1"/>
</dbReference>
<dbReference type="PANTHER" id="PTHR31284:SF10">
    <property type="entry name" value="ACID PHOSPHATASE-LIKE PROTEIN"/>
    <property type="match status" value="1"/>
</dbReference>
<dbReference type="Gene3D" id="3.40.50.1000">
    <property type="entry name" value="HAD superfamily/HAD-like"/>
    <property type="match status" value="1"/>
</dbReference>
<evidence type="ECO:0000313" key="2">
    <source>
        <dbReference type="EMBL" id="RIJ50837.1"/>
    </source>
</evidence>
<keyword evidence="2" id="KW-0449">Lipoprotein</keyword>
<dbReference type="EMBL" id="QWGR01000001">
    <property type="protein sequence ID" value="RIJ50837.1"/>
    <property type="molecule type" value="Genomic_DNA"/>
</dbReference>
<dbReference type="OrthoDB" id="395856at2"/>
<evidence type="ECO:0000313" key="3">
    <source>
        <dbReference type="Proteomes" id="UP000265926"/>
    </source>
</evidence>
<gene>
    <name evidence="2" type="ORF">D1614_02640</name>
</gene>
<dbReference type="AlphaFoldDB" id="A0A399T9E4"/>
<accession>A0A399T9E4</accession>
<dbReference type="GO" id="GO:0009279">
    <property type="term" value="C:cell outer membrane"/>
    <property type="evidence" value="ECO:0007669"/>
    <property type="project" value="InterPro"/>
</dbReference>
<dbReference type="InterPro" id="IPR036412">
    <property type="entry name" value="HAD-like_sf"/>
</dbReference>
<protein>
    <submittedName>
        <fullName evidence="2">5'-nucleotidase, lipoprotein e(P4) family</fullName>
    </submittedName>
</protein>
<dbReference type="SUPFAM" id="SSF56784">
    <property type="entry name" value="HAD-like"/>
    <property type="match status" value="1"/>
</dbReference>
<dbReference type="RefSeq" id="WP_119436306.1">
    <property type="nucleotide sequence ID" value="NZ_QWGR01000001.1"/>
</dbReference>
<evidence type="ECO:0000256" key="1">
    <source>
        <dbReference type="ARBA" id="ARBA00022729"/>
    </source>
</evidence>
<reference evidence="2 3" key="1">
    <citation type="submission" date="2018-08" db="EMBL/GenBank/DDBJ databases">
        <title>Pallidiluteibacterium maritimus gen. nov., sp. nov., isolated from coastal sediment.</title>
        <authorList>
            <person name="Zhou L.Y."/>
        </authorList>
    </citation>
    <scope>NUCLEOTIDE SEQUENCE [LARGE SCALE GENOMIC DNA]</scope>
    <source>
        <strain evidence="2 3">XSD2</strain>
    </source>
</reference>